<evidence type="ECO:0000313" key="3">
    <source>
        <dbReference type="EMBL" id="CAG9809485.1"/>
    </source>
</evidence>
<sequence length="154" mass="17282">MHSFLKKLLGTWKSVEAIGKYPTIKNFAYNEELVFEERGQPLLIYKAITNIGGVTKHCESGFIRANAQNNKAFTNEAHNFGLSVVMEGEISENKMTLESKELGRLSVGKEPFVTKIAKIYELSSDDTLIITTDMATTSTEMTNHLIVTYKKENV</sequence>
<evidence type="ECO:0000313" key="4">
    <source>
        <dbReference type="Proteomes" id="UP001153620"/>
    </source>
</evidence>
<gene>
    <name evidence="3" type="ORF">CHIRRI_LOCUS12307</name>
</gene>
<dbReference type="PANTHER" id="PTHR15854:SF4">
    <property type="entry name" value="PEROXYNITRITE ISOMERASE THAP4"/>
    <property type="match status" value="1"/>
</dbReference>
<dbReference type="OrthoDB" id="58529at2759"/>
<dbReference type="Gene3D" id="2.40.128.20">
    <property type="match status" value="1"/>
</dbReference>
<dbReference type="CDD" id="cd07828">
    <property type="entry name" value="lipocalin_heme-bd-THAP4-like"/>
    <property type="match status" value="1"/>
</dbReference>
<feature type="domain" description="THAP4-like heme-binding" evidence="2">
    <location>
        <begin position="5"/>
        <end position="151"/>
    </location>
</feature>
<dbReference type="Proteomes" id="UP001153620">
    <property type="component" value="Chromosome 3"/>
</dbReference>
<reference evidence="3" key="2">
    <citation type="submission" date="2022-10" db="EMBL/GenBank/DDBJ databases">
        <authorList>
            <consortium name="ENA_rothamsted_submissions"/>
            <consortium name="culmorum"/>
            <person name="King R."/>
        </authorList>
    </citation>
    <scope>NUCLEOTIDE SEQUENCE</scope>
</reference>
<accession>A0A9N9S763</accession>
<organism evidence="3 4">
    <name type="scientific">Chironomus riparius</name>
    <dbReference type="NCBI Taxonomy" id="315576"/>
    <lineage>
        <taxon>Eukaryota</taxon>
        <taxon>Metazoa</taxon>
        <taxon>Ecdysozoa</taxon>
        <taxon>Arthropoda</taxon>
        <taxon>Hexapoda</taxon>
        <taxon>Insecta</taxon>
        <taxon>Pterygota</taxon>
        <taxon>Neoptera</taxon>
        <taxon>Endopterygota</taxon>
        <taxon>Diptera</taxon>
        <taxon>Nematocera</taxon>
        <taxon>Chironomoidea</taxon>
        <taxon>Chironomidae</taxon>
        <taxon>Chironominae</taxon>
        <taxon>Chironomus</taxon>
    </lineage>
</organism>
<dbReference type="SUPFAM" id="SSF50814">
    <property type="entry name" value="Lipocalins"/>
    <property type="match status" value="1"/>
</dbReference>
<dbReference type="InterPro" id="IPR012674">
    <property type="entry name" value="Calycin"/>
</dbReference>
<dbReference type="EMBL" id="OU895879">
    <property type="protein sequence ID" value="CAG9809485.1"/>
    <property type="molecule type" value="Genomic_DNA"/>
</dbReference>
<evidence type="ECO:0000256" key="1">
    <source>
        <dbReference type="ARBA" id="ARBA00036993"/>
    </source>
</evidence>
<dbReference type="Pfam" id="PF08768">
    <property type="entry name" value="THAP4_heme-bd"/>
    <property type="match status" value="1"/>
</dbReference>
<dbReference type="InterPro" id="IPR014878">
    <property type="entry name" value="THAP4-like_heme-bd"/>
</dbReference>
<reference evidence="3" key="1">
    <citation type="submission" date="2022-01" db="EMBL/GenBank/DDBJ databases">
        <authorList>
            <person name="King R."/>
        </authorList>
    </citation>
    <scope>NUCLEOTIDE SEQUENCE</scope>
</reference>
<keyword evidence="4" id="KW-1185">Reference proteome</keyword>
<dbReference type="AlphaFoldDB" id="A0A9N9S763"/>
<protein>
    <recommendedName>
        <fullName evidence="2">THAP4-like heme-binding domain-containing protein</fullName>
    </recommendedName>
</protein>
<name>A0A9N9S763_9DIPT</name>
<dbReference type="InterPro" id="IPR045165">
    <property type="entry name" value="Nitrobindin"/>
</dbReference>
<comment type="catalytic activity">
    <reaction evidence="1">
        <text>peroxynitrite = nitrate</text>
        <dbReference type="Rhea" id="RHEA:63116"/>
        <dbReference type="ChEBI" id="CHEBI:17632"/>
        <dbReference type="ChEBI" id="CHEBI:25941"/>
    </reaction>
    <physiologicalReaction direction="left-to-right" evidence="1">
        <dbReference type="Rhea" id="RHEA:63117"/>
    </physiologicalReaction>
</comment>
<evidence type="ECO:0000259" key="2">
    <source>
        <dbReference type="Pfam" id="PF08768"/>
    </source>
</evidence>
<proteinExistence type="predicted"/>
<dbReference type="PANTHER" id="PTHR15854">
    <property type="entry name" value="THAP4 PROTEIN"/>
    <property type="match status" value="1"/>
</dbReference>